<evidence type="ECO:0000256" key="4">
    <source>
        <dbReference type="ARBA" id="ARBA00023242"/>
    </source>
</evidence>
<dbReference type="STRING" id="81972.D7LAA9"/>
<keyword evidence="8" id="KW-1185">Reference proteome</keyword>
<dbReference type="PROSITE" id="PS00036">
    <property type="entry name" value="BZIP_BASIC"/>
    <property type="match status" value="1"/>
</dbReference>
<dbReference type="eggNOG" id="ENOG502RZGX">
    <property type="taxonomic scope" value="Eukaryota"/>
</dbReference>
<dbReference type="FunFam" id="1.20.5.170:FF:000036">
    <property type="entry name" value="ABSCISIC ACID-INSENSITIVE 5-like protein 2"/>
    <property type="match status" value="1"/>
</dbReference>
<dbReference type="GO" id="GO:0005634">
    <property type="term" value="C:nucleus"/>
    <property type="evidence" value="ECO:0007669"/>
    <property type="project" value="UniProtKB-SubCell"/>
</dbReference>
<dbReference type="PANTHER" id="PTHR22952:SF484">
    <property type="entry name" value="BZIP TRANSCRIPTION FACTOR 27"/>
    <property type="match status" value="1"/>
</dbReference>
<dbReference type="Pfam" id="PF00170">
    <property type="entry name" value="bZIP_1"/>
    <property type="match status" value="1"/>
</dbReference>
<dbReference type="PANTHER" id="PTHR22952">
    <property type="entry name" value="CAMP-RESPONSE ELEMENT BINDING PROTEIN-RELATED"/>
    <property type="match status" value="1"/>
</dbReference>
<dbReference type="HOGENOM" id="CLU_085189_0_0_1"/>
<dbReference type="SMART" id="SM00338">
    <property type="entry name" value="BRLZ"/>
    <property type="match status" value="1"/>
</dbReference>
<dbReference type="GO" id="GO:0003700">
    <property type="term" value="F:DNA-binding transcription factor activity"/>
    <property type="evidence" value="ECO:0007669"/>
    <property type="project" value="InterPro"/>
</dbReference>
<organism evidence="8">
    <name type="scientific">Arabidopsis lyrata subsp. lyrata</name>
    <name type="common">Lyre-leaved rock-cress</name>
    <dbReference type="NCBI Taxonomy" id="81972"/>
    <lineage>
        <taxon>Eukaryota</taxon>
        <taxon>Viridiplantae</taxon>
        <taxon>Streptophyta</taxon>
        <taxon>Embryophyta</taxon>
        <taxon>Tracheophyta</taxon>
        <taxon>Spermatophyta</taxon>
        <taxon>Magnoliopsida</taxon>
        <taxon>eudicotyledons</taxon>
        <taxon>Gunneridae</taxon>
        <taxon>Pentapetalae</taxon>
        <taxon>rosids</taxon>
        <taxon>malvids</taxon>
        <taxon>Brassicales</taxon>
        <taxon>Brassicaceae</taxon>
        <taxon>Camelineae</taxon>
        <taxon>Arabidopsis</taxon>
    </lineage>
</organism>
<feature type="domain" description="BZIP" evidence="6">
    <location>
        <begin position="124"/>
        <end position="139"/>
    </location>
</feature>
<keyword evidence="3" id="KW-0238">DNA-binding</keyword>
<dbReference type="GO" id="GO:0003677">
    <property type="term" value="F:DNA binding"/>
    <property type="evidence" value="ECO:0007669"/>
    <property type="project" value="UniProtKB-KW"/>
</dbReference>
<dbReference type="Gramene" id="fgenesh1_pg.C_scaffold_3003160">
    <property type="protein sequence ID" value="fgenesh1_pg.C_scaffold_3003160"/>
    <property type="gene ID" value="fgenesh1_pg.C_scaffold_3003160"/>
</dbReference>
<proteinExistence type="predicted"/>
<keyword evidence="4" id="KW-0539">Nucleus</keyword>
<evidence type="ECO:0000256" key="3">
    <source>
        <dbReference type="ARBA" id="ARBA00023125"/>
    </source>
</evidence>
<evidence type="ECO:0000256" key="2">
    <source>
        <dbReference type="ARBA" id="ARBA00022553"/>
    </source>
</evidence>
<feature type="region of interest" description="Disordered" evidence="5">
    <location>
        <begin position="100"/>
        <end position="120"/>
    </location>
</feature>
<dbReference type="InterPro" id="IPR046347">
    <property type="entry name" value="bZIP_sf"/>
</dbReference>
<keyword evidence="2" id="KW-0597">Phosphoprotein</keyword>
<evidence type="ECO:0000313" key="8">
    <source>
        <dbReference type="Proteomes" id="UP000008694"/>
    </source>
</evidence>
<comment type="subcellular location">
    <subcellularLocation>
        <location evidence="1">Nucleus</location>
    </subcellularLocation>
</comment>
<evidence type="ECO:0000256" key="5">
    <source>
        <dbReference type="SAM" id="MobiDB-lite"/>
    </source>
</evidence>
<evidence type="ECO:0000313" key="7">
    <source>
        <dbReference type="EMBL" id="EFH60342.1"/>
    </source>
</evidence>
<accession>D7LAA9</accession>
<evidence type="ECO:0000259" key="6">
    <source>
        <dbReference type="PROSITE" id="PS00036"/>
    </source>
</evidence>
<dbReference type="Gene3D" id="1.20.5.170">
    <property type="match status" value="1"/>
</dbReference>
<feature type="compositionally biased region" description="Basic and acidic residues" evidence="5">
    <location>
        <begin position="110"/>
        <end position="120"/>
    </location>
</feature>
<evidence type="ECO:0000256" key="1">
    <source>
        <dbReference type="ARBA" id="ARBA00004123"/>
    </source>
</evidence>
<reference evidence="8" key="1">
    <citation type="journal article" date="2011" name="Nat. Genet.">
        <title>The Arabidopsis lyrata genome sequence and the basis of rapid genome size change.</title>
        <authorList>
            <person name="Hu T.T."/>
            <person name="Pattyn P."/>
            <person name="Bakker E.G."/>
            <person name="Cao J."/>
            <person name="Cheng J.-F."/>
            <person name="Clark R.M."/>
            <person name="Fahlgren N."/>
            <person name="Fawcett J.A."/>
            <person name="Grimwood J."/>
            <person name="Gundlach H."/>
            <person name="Haberer G."/>
            <person name="Hollister J.D."/>
            <person name="Ossowski S."/>
            <person name="Ottilar R.P."/>
            <person name="Salamov A.A."/>
            <person name="Schneeberger K."/>
            <person name="Spannagl M."/>
            <person name="Wang X."/>
            <person name="Yang L."/>
            <person name="Nasrallah M.E."/>
            <person name="Bergelson J."/>
            <person name="Carrington J.C."/>
            <person name="Gaut B.S."/>
            <person name="Schmutz J."/>
            <person name="Mayer K.F.X."/>
            <person name="Van de Peer Y."/>
            <person name="Grigoriev I.V."/>
            <person name="Nordborg M."/>
            <person name="Weigel D."/>
            <person name="Guo Y.-L."/>
        </authorList>
    </citation>
    <scope>NUCLEOTIDE SEQUENCE [LARGE SCALE GENOMIC DNA]</scope>
    <source>
        <strain evidence="8">cv. MN47</strain>
    </source>
</reference>
<dbReference type="AlphaFoldDB" id="D7LAA9"/>
<dbReference type="GO" id="GO:0045893">
    <property type="term" value="P:positive regulation of DNA-templated transcription"/>
    <property type="evidence" value="ECO:0007669"/>
    <property type="project" value="InterPro"/>
</dbReference>
<sequence>MEEVWKEINNGSLHYHRQLNIGHEPMLKNQNPNNSTFQDFLNMPLNQQPPSTSSIVTALYGSLPLPPPATVLSLNSGVGFEFLDTTETLAASNPHSFEESARVGCLGKKRSQDPDESRGDRRYKRMIKNRESAARSRARKQECAYTNELELEIAHLQTENARLKIQQDQTSSSSSQLISALFVGEMTESKVVVPDVCDGYSISASTPSMSNVGQVSSFNQHLSVCV</sequence>
<name>D7LAA9_ARALL</name>
<dbReference type="InterPro" id="IPR004827">
    <property type="entry name" value="bZIP"/>
</dbReference>
<gene>
    <name evidence="7" type="ORF">ARALYDRAFT_343397</name>
</gene>
<dbReference type="InterPro" id="IPR043452">
    <property type="entry name" value="BZIP46-like"/>
</dbReference>
<dbReference type="Proteomes" id="UP000008694">
    <property type="component" value="Unassembled WGS sequence"/>
</dbReference>
<protein>
    <recommendedName>
        <fullName evidence="6">BZIP domain-containing protein</fullName>
    </recommendedName>
</protein>
<dbReference type="SUPFAM" id="SSF57959">
    <property type="entry name" value="Leucine zipper domain"/>
    <property type="match status" value="1"/>
</dbReference>
<dbReference type="EMBL" id="GL348715">
    <property type="protein sequence ID" value="EFH60342.1"/>
    <property type="molecule type" value="Genomic_DNA"/>
</dbReference>
<dbReference type="CDD" id="cd14707">
    <property type="entry name" value="bZIP_plant_BZIP46"/>
    <property type="match status" value="1"/>
</dbReference>